<dbReference type="Proteomes" id="UP000325466">
    <property type="component" value="Unassembled WGS sequence"/>
</dbReference>
<gene>
    <name evidence="1" type="ORF">RAJCM14343_1506</name>
</gene>
<keyword evidence="2" id="KW-1185">Reference proteome</keyword>
<dbReference type="SUPFAM" id="SSF53448">
    <property type="entry name" value="Nucleotide-diphospho-sugar transferases"/>
    <property type="match status" value="1"/>
</dbReference>
<reference evidence="1 2" key="1">
    <citation type="journal article" date="2018" name="Biodegradation">
        <title>1,4-Dioxane degradation characteristics of Rhodococcus aetherivorans JCM 14343.</title>
        <authorList>
            <person name="Inoue D."/>
            <person name="Tsunoda T."/>
            <person name="Yamamoto N."/>
            <person name="Ike M."/>
            <person name="Sei K."/>
        </authorList>
    </citation>
    <scope>NUCLEOTIDE SEQUENCE [LARGE SCALE GENOMIC DNA]</scope>
    <source>
        <strain evidence="1 2">JCM 14343</strain>
    </source>
</reference>
<comment type="caution">
    <text evidence="1">The sequence shown here is derived from an EMBL/GenBank/DDBJ whole genome shotgun (WGS) entry which is preliminary data.</text>
</comment>
<protein>
    <submittedName>
        <fullName evidence="1">Phage protein</fullName>
    </submittedName>
</protein>
<evidence type="ECO:0000313" key="2">
    <source>
        <dbReference type="Proteomes" id="UP000325466"/>
    </source>
</evidence>
<dbReference type="EMBL" id="BLAH01000053">
    <property type="protein sequence ID" value="GES36255.1"/>
    <property type="molecule type" value="Genomic_DNA"/>
</dbReference>
<evidence type="ECO:0000313" key="1">
    <source>
        <dbReference type="EMBL" id="GES36255.1"/>
    </source>
</evidence>
<organism evidence="1 2">
    <name type="scientific">Rhodococcus aetherivorans</name>
    <dbReference type="NCBI Taxonomy" id="191292"/>
    <lineage>
        <taxon>Bacteria</taxon>
        <taxon>Bacillati</taxon>
        <taxon>Actinomycetota</taxon>
        <taxon>Actinomycetes</taxon>
        <taxon>Mycobacteriales</taxon>
        <taxon>Nocardiaceae</taxon>
        <taxon>Rhodococcus</taxon>
    </lineage>
</organism>
<sequence length="464" mass="52768">MIDGMRYVPESRSLGVAITTRNRRDIFNKTYAEWKRFMPPEGVLVVIDDASDEPAPGDNVMRFGDQQGIARAKNASIAALMGFGVEHLFLADDDCYPLQAGWADLYSTSAEPHLMFLFKDPGPRGEKLSTPALVYRDSDLYAYAHPRGCLLYLHRSVVDRVGGMRPEFGLWGEEHVEYSLRIHAAGLTTAPFQDVPGSDKYFYSIDENWHKHPEFERAVPTQQRLAQIQPNNDLLERCRGSADYVEYRLLPNVVITTLFTSRPDPQRGPNRLKSDLGEVSAWRSSLRGCKAVVLTDEVPTGGDAWRVPTGLQPYLQRWVSLYQHLRDNDYGWVWSTDGTDVEMLQEPWCRMAHGKLYVGHEQTVVDIPWMRTHHPHYLPWIEANGSRQLLNAGIVGADHATMRAFAAAMVREILDVLTTGGTIDSDMGSFNKVAYEFGDVEWGSQWVTPFKAYQRNDWSCWRHK</sequence>
<name>A0ABQ0YI98_9NOCA</name>
<accession>A0ABQ0YI98</accession>
<proteinExistence type="predicted"/>
<dbReference type="Gene3D" id="3.90.550.10">
    <property type="entry name" value="Spore Coat Polysaccharide Biosynthesis Protein SpsA, Chain A"/>
    <property type="match status" value="1"/>
</dbReference>
<dbReference type="InterPro" id="IPR029044">
    <property type="entry name" value="Nucleotide-diphossugar_trans"/>
</dbReference>